<dbReference type="Pfam" id="PF00067">
    <property type="entry name" value="p450"/>
    <property type="match status" value="1"/>
</dbReference>
<comment type="caution">
    <text evidence="3">The sequence shown here is derived from an EMBL/GenBank/DDBJ whole genome shotgun (WGS) entry which is preliminary data.</text>
</comment>
<dbReference type="PRINTS" id="PR00385">
    <property type="entry name" value="P450"/>
</dbReference>
<keyword evidence="2" id="KW-0503">Monooxygenase</keyword>
<keyword evidence="4" id="KW-1185">Reference proteome</keyword>
<keyword evidence="2" id="KW-0408">Iron</keyword>
<gene>
    <name evidence="3" type="ORF">Pa4123_37900</name>
</gene>
<dbReference type="EMBL" id="BSDI01000017">
    <property type="protein sequence ID" value="GLH98515.1"/>
    <property type="molecule type" value="Genomic_DNA"/>
</dbReference>
<dbReference type="PRINTS" id="PR00359">
    <property type="entry name" value="BP450"/>
</dbReference>
<keyword evidence="2" id="KW-0349">Heme</keyword>
<dbReference type="InterPro" id="IPR002397">
    <property type="entry name" value="Cyt_P450_B"/>
</dbReference>
<keyword evidence="2" id="KW-0479">Metal-binding</keyword>
<evidence type="ECO:0000256" key="2">
    <source>
        <dbReference type="RuleBase" id="RU000461"/>
    </source>
</evidence>
<proteinExistence type="inferred from homology"/>
<reference evidence="3" key="1">
    <citation type="submission" date="2022-12" db="EMBL/GenBank/DDBJ databases">
        <title>New Phytohabitans aurantiacus sp. RD004123 nov., an actinomycete isolated from soil.</title>
        <authorList>
            <person name="Triningsih D.W."/>
            <person name="Harunari E."/>
            <person name="Igarashi Y."/>
        </authorList>
    </citation>
    <scope>NUCLEOTIDE SEQUENCE</scope>
    <source>
        <strain evidence="3">RD004123</strain>
    </source>
</reference>
<evidence type="ECO:0000313" key="3">
    <source>
        <dbReference type="EMBL" id="GLH98515.1"/>
    </source>
</evidence>
<evidence type="ECO:0000313" key="4">
    <source>
        <dbReference type="Proteomes" id="UP001144280"/>
    </source>
</evidence>
<name>A0ABQ5QVA8_9ACTN</name>
<dbReference type="CDD" id="cd11031">
    <property type="entry name" value="Cyp158A-like"/>
    <property type="match status" value="1"/>
</dbReference>
<dbReference type="InterPro" id="IPR017972">
    <property type="entry name" value="Cyt_P450_CS"/>
</dbReference>
<dbReference type="InterPro" id="IPR001128">
    <property type="entry name" value="Cyt_P450"/>
</dbReference>
<dbReference type="InterPro" id="IPR036396">
    <property type="entry name" value="Cyt_P450_sf"/>
</dbReference>
<dbReference type="PROSITE" id="PS00086">
    <property type="entry name" value="CYTOCHROME_P450"/>
    <property type="match status" value="1"/>
</dbReference>
<dbReference type="Proteomes" id="UP001144280">
    <property type="component" value="Unassembled WGS sequence"/>
</dbReference>
<dbReference type="PANTHER" id="PTHR46696">
    <property type="entry name" value="P450, PUTATIVE (EUROFUNG)-RELATED"/>
    <property type="match status" value="1"/>
</dbReference>
<dbReference type="Gene3D" id="1.10.630.10">
    <property type="entry name" value="Cytochrome P450"/>
    <property type="match status" value="1"/>
</dbReference>
<dbReference type="SUPFAM" id="SSF48264">
    <property type="entry name" value="Cytochrome P450"/>
    <property type="match status" value="1"/>
</dbReference>
<comment type="similarity">
    <text evidence="1 2">Belongs to the cytochrome P450 family.</text>
</comment>
<organism evidence="3 4">
    <name type="scientific">Phytohabitans aurantiacus</name>
    <dbReference type="NCBI Taxonomy" id="3016789"/>
    <lineage>
        <taxon>Bacteria</taxon>
        <taxon>Bacillati</taxon>
        <taxon>Actinomycetota</taxon>
        <taxon>Actinomycetes</taxon>
        <taxon>Micromonosporales</taxon>
        <taxon>Micromonosporaceae</taxon>
    </lineage>
</organism>
<keyword evidence="2" id="KW-0560">Oxidoreductase</keyword>
<dbReference type="RefSeq" id="WP_281897488.1">
    <property type="nucleotide sequence ID" value="NZ_BSDI01000017.1"/>
</dbReference>
<accession>A0ABQ5QVA8</accession>
<dbReference type="PANTHER" id="PTHR46696:SF1">
    <property type="entry name" value="CYTOCHROME P450 YJIB-RELATED"/>
    <property type="match status" value="1"/>
</dbReference>
<protein>
    <submittedName>
        <fullName evidence="3">Cytochrome P450</fullName>
    </submittedName>
</protein>
<evidence type="ECO:0000256" key="1">
    <source>
        <dbReference type="ARBA" id="ARBA00010617"/>
    </source>
</evidence>
<sequence length="399" mass="44399">MSSSSTPVSYPFAWDPPLAVPDRWRDLRDRSLVEVQLPSGDTALLVTRYRDVRALFSDRRLSRNTARYPTSRISPNNDLFGDPEIDSDPPRYLDERAIVTRAFSARRLEALRPLVWQVAGELMDAMDAGPRPADLMEAFAFPLPIRIICHMLGVPPGDNDRFRALVDGFMSVTKMSAEDVERCRAGLWSYLDELIEAHRAAPGDDLISELIRVNTTDPNALSDYQLQHWVRTLLIAGYVTTASQIGTSMAVLLNQPHIVEELRQDFSLVPGAVEELLRFQLMGASLGSLRYALADIELSDGAVVPAGSTVMLSVESNMDDTVFENPFELDIRRTENHHMTFGSGIHYCAGAALARMELQVSTEGLLRRYPKLRLAVPKEELARPAGGFLAAFSAVPVDW</sequence>